<dbReference type="EMBL" id="GBRH01191407">
    <property type="protein sequence ID" value="JAE06489.1"/>
    <property type="molecule type" value="Transcribed_RNA"/>
</dbReference>
<accession>A0A0A9F5K2</accession>
<dbReference type="AlphaFoldDB" id="A0A0A9F5K2"/>
<reference evidence="1" key="2">
    <citation type="journal article" date="2015" name="Data Brief">
        <title>Shoot transcriptome of the giant reed, Arundo donax.</title>
        <authorList>
            <person name="Barrero R.A."/>
            <person name="Guerrero F.D."/>
            <person name="Moolhuijzen P."/>
            <person name="Goolsby J.A."/>
            <person name="Tidwell J."/>
            <person name="Bellgard S.E."/>
            <person name="Bellgard M.I."/>
        </authorList>
    </citation>
    <scope>NUCLEOTIDE SEQUENCE</scope>
    <source>
        <tissue evidence="1">Shoot tissue taken approximately 20 cm above the soil surface</tissue>
    </source>
</reference>
<organism evidence="1">
    <name type="scientific">Arundo donax</name>
    <name type="common">Giant reed</name>
    <name type="synonym">Donax arundinaceus</name>
    <dbReference type="NCBI Taxonomy" id="35708"/>
    <lineage>
        <taxon>Eukaryota</taxon>
        <taxon>Viridiplantae</taxon>
        <taxon>Streptophyta</taxon>
        <taxon>Embryophyta</taxon>
        <taxon>Tracheophyta</taxon>
        <taxon>Spermatophyta</taxon>
        <taxon>Magnoliopsida</taxon>
        <taxon>Liliopsida</taxon>
        <taxon>Poales</taxon>
        <taxon>Poaceae</taxon>
        <taxon>PACMAD clade</taxon>
        <taxon>Arundinoideae</taxon>
        <taxon>Arundineae</taxon>
        <taxon>Arundo</taxon>
    </lineage>
</organism>
<name>A0A0A9F5K2_ARUDO</name>
<reference evidence="1" key="1">
    <citation type="submission" date="2014-09" db="EMBL/GenBank/DDBJ databases">
        <authorList>
            <person name="Magalhaes I.L.F."/>
            <person name="Oliveira U."/>
            <person name="Santos F.R."/>
            <person name="Vidigal T.H.D.A."/>
            <person name="Brescovit A.D."/>
            <person name="Santos A.J."/>
        </authorList>
    </citation>
    <scope>NUCLEOTIDE SEQUENCE</scope>
    <source>
        <tissue evidence="1">Shoot tissue taken approximately 20 cm above the soil surface</tissue>
    </source>
</reference>
<evidence type="ECO:0000313" key="1">
    <source>
        <dbReference type="EMBL" id="JAE06489.1"/>
    </source>
</evidence>
<proteinExistence type="predicted"/>
<protein>
    <submittedName>
        <fullName evidence="1">Uncharacterized protein</fullName>
    </submittedName>
</protein>
<sequence length="29" mass="3607">MLWYAYAYTQFLRLRIVIRVPKFAHFCPC</sequence>